<proteinExistence type="inferred from homology"/>
<dbReference type="Gene3D" id="3.50.30.40">
    <property type="entry name" value="Ribonuclease E inhibitor RraA/RraA-like"/>
    <property type="match status" value="1"/>
</dbReference>
<sequence length="157" mass="16842">MRVSTSDIFDADPDRVLVCETQFRSFGRLREFAGPCATVAVREDHREIRKLLETPGEGRVLVVDGGGSPRVGLMGDVMAAMAVRNGWAGAIVFGAIRDSSAIDAMEFGVKAVATTARRAQTAASALHDQPVEFGGVRFHPGDWVCADSDAVVVRPQR</sequence>
<evidence type="ECO:0000256" key="2">
    <source>
        <dbReference type="ARBA" id="ARBA00001968"/>
    </source>
</evidence>
<dbReference type="Pfam" id="PF03737">
    <property type="entry name" value="RraA-like"/>
    <property type="match status" value="1"/>
</dbReference>
<dbReference type="InterPro" id="IPR036704">
    <property type="entry name" value="RraA/RraA-like_sf"/>
</dbReference>
<protein>
    <recommendedName>
        <fullName evidence="9">4-hydroxy-4-methyl-2-oxoglutarate aldolase</fullName>
        <shortName evidence="9">HMG aldolase</shortName>
        <ecNumber evidence="9">4.1.1.112</ecNumber>
        <ecNumber evidence="9">4.1.3.17</ecNumber>
    </recommendedName>
    <alternativeName>
        <fullName evidence="9">Oxaloacetate decarboxylase</fullName>
    </alternativeName>
</protein>
<dbReference type="EC" id="4.1.1.112" evidence="9"/>
<gene>
    <name evidence="10" type="primary">rraA</name>
    <name evidence="10" type="ORF">GCM10023144_26440</name>
</gene>
<comment type="caution">
    <text evidence="10">The sequence shown here is derived from an EMBL/GenBank/DDBJ whole genome shotgun (WGS) entry which is preliminary data.</text>
</comment>
<dbReference type="EC" id="4.1.3.17" evidence="9"/>
<evidence type="ECO:0000256" key="8">
    <source>
        <dbReference type="ARBA" id="ARBA00047973"/>
    </source>
</evidence>
<evidence type="ECO:0000256" key="7">
    <source>
        <dbReference type="ARBA" id="ARBA00025046"/>
    </source>
</evidence>
<dbReference type="Proteomes" id="UP001501671">
    <property type="component" value="Unassembled WGS sequence"/>
</dbReference>
<dbReference type="RefSeq" id="WP_345250174.1">
    <property type="nucleotide sequence ID" value="NZ_BAABFO010000011.1"/>
</dbReference>
<dbReference type="EMBL" id="BAABFO010000011">
    <property type="protein sequence ID" value="GAA4334310.1"/>
    <property type="molecule type" value="Genomic_DNA"/>
</dbReference>
<keyword evidence="6 9" id="KW-0456">Lyase</keyword>
<keyword evidence="11" id="KW-1185">Reference proteome</keyword>
<comment type="catalytic activity">
    <reaction evidence="8 9">
        <text>oxaloacetate + H(+) = pyruvate + CO2</text>
        <dbReference type="Rhea" id="RHEA:15641"/>
        <dbReference type="ChEBI" id="CHEBI:15361"/>
        <dbReference type="ChEBI" id="CHEBI:15378"/>
        <dbReference type="ChEBI" id="CHEBI:16452"/>
        <dbReference type="ChEBI" id="CHEBI:16526"/>
        <dbReference type="EC" id="4.1.1.112"/>
    </reaction>
</comment>
<dbReference type="InterPro" id="IPR005493">
    <property type="entry name" value="RraA/RraA-like"/>
</dbReference>
<evidence type="ECO:0000256" key="6">
    <source>
        <dbReference type="ARBA" id="ARBA00023239"/>
    </source>
</evidence>
<comment type="cofactor">
    <cofactor evidence="2 9">
        <name>a divalent metal cation</name>
        <dbReference type="ChEBI" id="CHEBI:60240"/>
    </cofactor>
</comment>
<organism evidence="10 11">
    <name type="scientific">Pigmentiphaga soli</name>
    <dbReference type="NCBI Taxonomy" id="1007095"/>
    <lineage>
        <taxon>Bacteria</taxon>
        <taxon>Pseudomonadati</taxon>
        <taxon>Pseudomonadota</taxon>
        <taxon>Betaproteobacteria</taxon>
        <taxon>Burkholderiales</taxon>
        <taxon>Alcaligenaceae</taxon>
        <taxon>Pigmentiphaga</taxon>
    </lineage>
</organism>
<evidence type="ECO:0000256" key="3">
    <source>
        <dbReference type="ARBA" id="ARBA00008621"/>
    </source>
</evidence>
<dbReference type="NCBIfam" id="NF006875">
    <property type="entry name" value="PRK09372.1"/>
    <property type="match status" value="1"/>
</dbReference>
<evidence type="ECO:0000256" key="5">
    <source>
        <dbReference type="ARBA" id="ARBA00022723"/>
    </source>
</evidence>
<dbReference type="PANTHER" id="PTHR33254:SF4">
    <property type="entry name" value="4-HYDROXY-4-METHYL-2-OXOGLUTARATE ALDOLASE 3-RELATED"/>
    <property type="match status" value="1"/>
</dbReference>
<evidence type="ECO:0000313" key="11">
    <source>
        <dbReference type="Proteomes" id="UP001501671"/>
    </source>
</evidence>
<evidence type="ECO:0000256" key="4">
    <source>
        <dbReference type="ARBA" id="ARBA00011233"/>
    </source>
</evidence>
<evidence type="ECO:0000256" key="1">
    <source>
        <dbReference type="ARBA" id="ARBA00001342"/>
    </source>
</evidence>
<dbReference type="CDD" id="cd16841">
    <property type="entry name" value="RraA_family"/>
    <property type="match status" value="1"/>
</dbReference>
<evidence type="ECO:0000256" key="9">
    <source>
        <dbReference type="RuleBase" id="RU004338"/>
    </source>
</evidence>
<accession>A0ABP8H4Y2</accession>
<comment type="function">
    <text evidence="7 9">Catalyzes the aldol cleavage of 4-hydroxy-4-methyl-2-oxoglutarate (HMG) into 2 molecules of pyruvate. Also contains a secondary oxaloacetate (OAA) decarboxylase activity due to the common pyruvate enolate transition state formed following C-C bond cleavage in the retro-aldol and decarboxylation reactions.</text>
</comment>
<reference evidence="11" key="1">
    <citation type="journal article" date="2019" name="Int. J. Syst. Evol. Microbiol.">
        <title>The Global Catalogue of Microorganisms (GCM) 10K type strain sequencing project: providing services to taxonomists for standard genome sequencing and annotation.</title>
        <authorList>
            <consortium name="The Broad Institute Genomics Platform"/>
            <consortium name="The Broad Institute Genome Sequencing Center for Infectious Disease"/>
            <person name="Wu L."/>
            <person name="Ma J."/>
        </authorList>
    </citation>
    <scope>NUCLEOTIDE SEQUENCE [LARGE SCALE GENOMIC DNA]</scope>
    <source>
        <strain evidence="11">JCM 17666</strain>
    </source>
</reference>
<comment type="catalytic activity">
    <reaction evidence="1 9">
        <text>4-hydroxy-4-methyl-2-oxoglutarate = 2 pyruvate</text>
        <dbReference type="Rhea" id="RHEA:22748"/>
        <dbReference type="ChEBI" id="CHEBI:15361"/>
        <dbReference type="ChEBI" id="CHEBI:58276"/>
        <dbReference type="EC" id="4.1.3.17"/>
    </reaction>
</comment>
<dbReference type="NCBIfam" id="TIGR01935">
    <property type="entry name" value="NOT-MenG"/>
    <property type="match status" value="1"/>
</dbReference>
<name>A0ABP8H4Y2_9BURK</name>
<comment type="similarity">
    <text evidence="3 9">Belongs to the class II aldolase/RraA-like family.</text>
</comment>
<dbReference type="InterPro" id="IPR010203">
    <property type="entry name" value="RraA"/>
</dbReference>
<comment type="subunit">
    <text evidence="4 9">Homotrimer.</text>
</comment>
<dbReference type="SUPFAM" id="SSF89562">
    <property type="entry name" value="RraA-like"/>
    <property type="match status" value="1"/>
</dbReference>
<dbReference type="PANTHER" id="PTHR33254">
    <property type="entry name" value="4-HYDROXY-4-METHYL-2-OXOGLUTARATE ALDOLASE 3-RELATED"/>
    <property type="match status" value="1"/>
</dbReference>
<keyword evidence="5 9" id="KW-0479">Metal-binding</keyword>
<evidence type="ECO:0000313" key="10">
    <source>
        <dbReference type="EMBL" id="GAA4334310.1"/>
    </source>
</evidence>